<reference evidence="1 2" key="1">
    <citation type="journal article" name="Sci. Rep.">
        <title>Genome-scale phylogenetic analyses confirm Olpidium as the closest living zoosporic fungus to the non-flagellated, terrestrial fungi.</title>
        <authorList>
            <person name="Chang Y."/>
            <person name="Rochon D."/>
            <person name="Sekimoto S."/>
            <person name="Wang Y."/>
            <person name="Chovatia M."/>
            <person name="Sandor L."/>
            <person name="Salamov A."/>
            <person name="Grigoriev I.V."/>
            <person name="Stajich J.E."/>
            <person name="Spatafora J.W."/>
        </authorList>
    </citation>
    <scope>NUCLEOTIDE SEQUENCE [LARGE SCALE GENOMIC DNA]</scope>
    <source>
        <strain evidence="1">S191</strain>
    </source>
</reference>
<dbReference type="EMBL" id="JAEFCI010010615">
    <property type="protein sequence ID" value="KAG5457111.1"/>
    <property type="molecule type" value="Genomic_DNA"/>
</dbReference>
<organism evidence="1 2">
    <name type="scientific">Olpidium bornovanus</name>
    <dbReference type="NCBI Taxonomy" id="278681"/>
    <lineage>
        <taxon>Eukaryota</taxon>
        <taxon>Fungi</taxon>
        <taxon>Fungi incertae sedis</taxon>
        <taxon>Olpidiomycota</taxon>
        <taxon>Olpidiomycotina</taxon>
        <taxon>Olpidiomycetes</taxon>
        <taxon>Olpidiales</taxon>
        <taxon>Olpidiaceae</taxon>
        <taxon>Olpidium</taxon>
    </lineage>
</organism>
<evidence type="ECO:0000313" key="1">
    <source>
        <dbReference type="EMBL" id="KAG5457111.1"/>
    </source>
</evidence>
<sequence length="75" mass="8287">PSNQTSEERAWSPPCRAAALAAHLPKEDQPCGYMENATLSSQATSQTGGWGEQCRRPRTLCLQQTASQQLAWELR</sequence>
<dbReference type="Proteomes" id="UP000673691">
    <property type="component" value="Unassembled WGS sequence"/>
</dbReference>
<comment type="caution">
    <text evidence="1">The sequence shown here is derived from an EMBL/GenBank/DDBJ whole genome shotgun (WGS) entry which is preliminary data.</text>
</comment>
<protein>
    <submittedName>
        <fullName evidence="1">Uncharacterized protein</fullName>
    </submittedName>
</protein>
<evidence type="ECO:0000313" key="2">
    <source>
        <dbReference type="Proteomes" id="UP000673691"/>
    </source>
</evidence>
<feature type="non-terminal residue" evidence="1">
    <location>
        <position position="1"/>
    </location>
</feature>
<name>A0A8H7ZPP0_9FUNG</name>
<gene>
    <name evidence="1" type="ORF">BJ554DRAFT_2963</name>
</gene>
<accession>A0A8H7ZPP0</accession>
<keyword evidence="2" id="KW-1185">Reference proteome</keyword>
<proteinExistence type="predicted"/>
<dbReference type="AlphaFoldDB" id="A0A8H7ZPP0"/>